<keyword evidence="3 5" id="KW-1133">Transmembrane helix</keyword>
<feature type="transmembrane region" description="Helical" evidence="5">
    <location>
        <begin position="39"/>
        <end position="60"/>
    </location>
</feature>
<evidence type="ECO:0000256" key="4">
    <source>
        <dbReference type="ARBA" id="ARBA00023136"/>
    </source>
</evidence>
<dbReference type="Proteomes" id="UP000663861">
    <property type="component" value="Unassembled WGS sequence"/>
</dbReference>
<feature type="transmembrane region" description="Helical" evidence="5">
    <location>
        <begin position="197"/>
        <end position="220"/>
    </location>
</feature>
<sequence length="280" mass="30646">MPVNEAAENILATIGTVLWTAQLVPQVVKSYRDKSTEGLSPWLMFIWALSAWFLGVYAIVQNISIPIILQPQLFGALAALSWIQCIYYGSKKSKIFCASLYILFLAAMAGFEVGISLVVRASVIYFYARTDRAGDEWPTRVMGIMSALLIALGLLPQYWEIWKRKEVVGISMLFMSVDMLGGVFSVLSLVFQAEFDSVAAVSYILVVVLDGIVVLAALILNPIANRRRKREAESTIASGAADDLETGRTLHEGQIALAEAVAAVQAKQGSPPMKQIEHDS</sequence>
<dbReference type="GO" id="GO:0016020">
    <property type="term" value="C:membrane"/>
    <property type="evidence" value="ECO:0007669"/>
    <property type="project" value="UniProtKB-SubCell"/>
</dbReference>
<feature type="transmembrane region" description="Helical" evidence="5">
    <location>
        <begin position="167"/>
        <end position="191"/>
    </location>
</feature>
<accession>A0A8H3BYY3</accession>
<dbReference type="SMART" id="SM00679">
    <property type="entry name" value="CTNS"/>
    <property type="match status" value="2"/>
</dbReference>
<organism evidence="6 7">
    <name type="scientific">Rhizoctonia solani</name>
    <dbReference type="NCBI Taxonomy" id="456999"/>
    <lineage>
        <taxon>Eukaryota</taxon>
        <taxon>Fungi</taxon>
        <taxon>Dikarya</taxon>
        <taxon>Basidiomycota</taxon>
        <taxon>Agaricomycotina</taxon>
        <taxon>Agaricomycetes</taxon>
        <taxon>Cantharellales</taxon>
        <taxon>Ceratobasidiaceae</taxon>
        <taxon>Rhizoctonia</taxon>
    </lineage>
</organism>
<dbReference type="InterPro" id="IPR006603">
    <property type="entry name" value="PQ-loop_rpt"/>
</dbReference>
<protein>
    <submittedName>
        <fullName evidence="6">Uncharacterized protein</fullName>
    </submittedName>
</protein>
<feature type="transmembrane region" description="Helical" evidence="5">
    <location>
        <begin position="101"/>
        <end position="125"/>
    </location>
</feature>
<proteinExistence type="predicted"/>
<evidence type="ECO:0000256" key="1">
    <source>
        <dbReference type="ARBA" id="ARBA00004141"/>
    </source>
</evidence>
<dbReference type="FunFam" id="1.20.1280.290:FF:000039">
    <property type="entry name" value="Integral membrane protein"/>
    <property type="match status" value="1"/>
</dbReference>
<evidence type="ECO:0000256" key="3">
    <source>
        <dbReference type="ARBA" id="ARBA00022989"/>
    </source>
</evidence>
<evidence type="ECO:0000256" key="5">
    <source>
        <dbReference type="SAM" id="Phobius"/>
    </source>
</evidence>
<gene>
    <name evidence="6" type="ORF">RDB_LOCUS82064</name>
</gene>
<dbReference type="PANTHER" id="PTHR16201:SF37">
    <property type="entry name" value="PQ-LOOP REPEAT-CONTAINING PROTEIN"/>
    <property type="match status" value="1"/>
</dbReference>
<comment type="caution">
    <text evidence="6">The sequence shown here is derived from an EMBL/GenBank/DDBJ whole genome shotgun (WGS) entry which is preliminary data.</text>
</comment>
<dbReference type="Gene3D" id="1.20.1280.290">
    <property type="match status" value="2"/>
</dbReference>
<feature type="transmembrane region" description="Helical" evidence="5">
    <location>
        <begin position="137"/>
        <end position="155"/>
    </location>
</feature>
<dbReference type="InterPro" id="IPR051415">
    <property type="entry name" value="LAAT-1"/>
</dbReference>
<keyword evidence="2 5" id="KW-0812">Transmembrane</keyword>
<dbReference type="PANTHER" id="PTHR16201">
    <property type="entry name" value="SEVEN TRANSMEMBRANE PROTEIN 1-RELATED"/>
    <property type="match status" value="1"/>
</dbReference>
<keyword evidence="4 5" id="KW-0472">Membrane</keyword>
<comment type="subcellular location">
    <subcellularLocation>
        <location evidence="1">Membrane</location>
        <topology evidence="1">Multi-pass membrane protein</topology>
    </subcellularLocation>
</comment>
<reference evidence="6" key="1">
    <citation type="submission" date="2021-01" db="EMBL/GenBank/DDBJ databases">
        <authorList>
            <person name="Kaushik A."/>
        </authorList>
    </citation>
    <scope>NUCLEOTIDE SEQUENCE</scope>
    <source>
        <strain evidence="6">AG4-RS23</strain>
    </source>
</reference>
<evidence type="ECO:0000313" key="6">
    <source>
        <dbReference type="EMBL" id="CAE6470783.1"/>
    </source>
</evidence>
<name>A0A8H3BYY3_9AGAM</name>
<dbReference type="EMBL" id="CAJMWY010001577">
    <property type="protein sequence ID" value="CAE6470783.1"/>
    <property type="molecule type" value="Genomic_DNA"/>
</dbReference>
<dbReference type="AlphaFoldDB" id="A0A8H3BYY3"/>
<dbReference type="Pfam" id="PF04193">
    <property type="entry name" value="PQ-loop"/>
    <property type="match status" value="2"/>
</dbReference>
<evidence type="ECO:0000313" key="7">
    <source>
        <dbReference type="Proteomes" id="UP000663861"/>
    </source>
</evidence>
<feature type="transmembrane region" description="Helical" evidence="5">
    <location>
        <begin position="72"/>
        <end position="89"/>
    </location>
</feature>
<evidence type="ECO:0000256" key="2">
    <source>
        <dbReference type="ARBA" id="ARBA00022692"/>
    </source>
</evidence>